<evidence type="ECO:0000313" key="5">
    <source>
        <dbReference type="Proteomes" id="UP000203589"/>
    </source>
</evidence>
<evidence type="ECO:0000256" key="1">
    <source>
        <dbReference type="ARBA" id="ARBA00022679"/>
    </source>
</evidence>
<dbReference type="PANTHER" id="PTHR10605">
    <property type="entry name" value="HEPARAN SULFATE SULFOTRANSFERASE"/>
    <property type="match status" value="1"/>
</dbReference>
<keyword evidence="4" id="KW-0614">Plasmid</keyword>
<dbReference type="RefSeq" id="WP_094037353.1">
    <property type="nucleotide sequence ID" value="NZ_CP022541.1"/>
</dbReference>
<feature type="domain" description="Sulfotransferase" evidence="3">
    <location>
        <begin position="32"/>
        <end position="199"/>
    </location>
</feature>
<sequence length="305" mass="34310">MSSDFVPTAAPQVIPSPGATARPARVGAIGLGAQKCASSWIHSVAGSHPEIGVSTPKELDFFSYYFDRGYRWYESHFDKDAACSVRFESSPSYFHDPRAPGRARAYNPDLKIVLLLRDPVKRAFSNHLHEIIKGHIDPVAFEDGLANNPAYVEQGLYATHLGRWREAFATNRMLVLFAEDISADASAAARRLFGFLGVDDGFDSAILHERRNESDRARLPALRVGLRAGGDWMRRRGLEPMLARIKAKPPIAQLLKANRIEVRDEVPPMRPETECRLRSLFEDEMTELRVMLGRDRLPWEVGQDR</sequence>
<protein>
    <submittedName>
        <fullName evidence="4">Sulfotransferase domain protein</fullName>
    </submittedName>
</protein>
<geneLocation type="plasmid" evidence="5">
    <name>psms3-1</name>
</geneLocation>
<dbReference type="GO" id="GO:0008146">
    <property type="term" value="F:sulfotransferase activity"/>
    <property type="evidence" value="ECO:0007669"/>
    <property type="project" value="InterPro"/>
</dbReference>
<dbReference type="PANTHER" id="PTHR10605:SF56">
    <property type="entry name" value="BIFUNCTIONAL HEPARAN SULFATE N-DEACETYLASE_N-SULFOTRANSFERASE"/>
    <property type="match status" value="1"/>
</dbReference>
<dbReference type="InterPro" id="IPR027417">
    <property type="entry name" value="P-loop_NTPase"/>
</dbReference>
<dbReference type="Proteomes" id="UP000203589">
    <property type="component" value="Plasmid pSMS3-1"/>
</dbReference>
<dbReference type="Gene3D" id="3.40.50.300">
    <property type="entry name" value="P-loop containing nucleotide triphosphate hydrolases"/>
    <property type="match status" value="1"/>
</dbReference>
<dbReference type="InterPro" id="IPR037359">
    <property type="entry name" value="NST/OST"/>
</dbReference>
<dbReference type="AlphaFoldDB" id="A0A222EAJ3"/>
<dbReference type="OrthoDB" id="981508at2"/>
<name>A0A222EAJ3_9RHOB</name>
<dbReference type="EMBL" id="CP022541">
    <property type="protein sequence ID" value="ASP23225.1"/>
    <property type="molecule type" value="Genomic_DNA"/>
</dbReference>
<accession>A0A222EAJ3</accession>
<dbReference type="KEGG" id="aht:ANTHELSMS3_04831"/>
<keyword evidence="2" id="KW-0325">Glycoprotein</keyword>
<gene>
    <name evidence="4" type="ORF">ANTHELSMS3_04831</name>
</gene>
<dbReference type="InterPro" id="IPR000863">
    <property type="entry name" value="Sulfotransferase_dom"/>
</dbReference>
<evidence type="ECO:0000313" key="4">
    <source>
        <dbReference type="EMBL" id="ASP23225.1"/>
    </source>
</evidence>
<keyword evidence="1 4" id="KW-0808">Transferase</keyword>
<proteinExistence type="predicted"/>
<evidence type="ECO:0000259" key="3">
    <source>
        <dbReference type="Pfam" id="PF00685"/>
    </source>
</evidence>
<keyword evidence="5" id="KW-1185">Reference proteome</keyword>
<organism evidence="4 5">
    <name type="scientific">Antarctobacter heliothermus</name>
    <dbReference type="NCBI Taxonomy" id="74033"/>
    <lineage>
        <taxon>Bacteria</taxon>
        <taxon>Pseudomonadati</taxon>
        <taxon>Pseudomonadota</taxon>
        <taxon>Alphaproteobacteria</taxon>
        <taxon>Rhodobacterales</taxon>
        <taxon>Roseobacteraceae</taxon>
        <taxon>Antarctobacter</taxon>
    </lineage>
</organism>
<evidence type="ECO:0000256" key="2">
    <source>
        <dbReference type="ARBA" id="ARBA00023180"/>
    </source>
</evidence>
<dbReference type="SUPFAM" id="SSF52540">
    <property type="entry name" value="P-loop containing nucleoside triphosphate hydrolases"/>
    <property type="match status" value="1"/>
</dbReference>
<dbReference type="Pfam" id="PF00685">
    <property type="entry name" value="Sulfotransfer_1"/>
    <property type="match status" value="1"/>
</dbReference>
<reference evidence="4 5" key="1">
    <citation type="submission" date="2017-07" db="EMBL/GenBank/DDBJ databases">
        <title>Genome Sequence of Antarctobacter heliothermus Strain SMS3 Isolated from a culture of the Diatom Skeletonema marinoi.</title>
        <authorList>
            <person name="Topel M."/>
            <person name="Pinder M.I.M."/>
            <person name="Johansson O.N."/>
            <person name="Kourtchenko O."/>
            <person name="Godhe A."/>
            <person name="Clarke A.K."/>
        </authorList>
    </citation>
    <scope>NUCLEOTIDE SEQUENCE [LARGE SCALE GENOMIC DNA]</scope>
    <source>
        <strain evidence="4 5">SMS3</strain>
        <plasmid evidence="5">Plasmid psms3-1</plasmid>
    </source>
</reference>